<keyword evidence="1" id="KW-1133">Transmembrane helix</keyword>
<proteinExistence type="predicted"/>
<reference evidence="2 3" key="1">
    <citation type="submission" date="2017-01" db="EMBL/GenBank/DDBJ databases">
        <title>Bacillus cereus isolates.</title>
        <authorList>
            <person name="Beno S.M."/>
        </authorList>
    </citation>
    <scope>NUCLEOTIDE SEQUENCE [LARGE SCALE GENOMIC DNA]</scope>
    <source>
        <strain evidence="2 3">FSL W7-1108</strain>
    </source>
</reference>
<evidence type="ECO:0000313" key="2">
    <source>
        <dbReference type="EMBL" id="OOR03066.1"/>
    </source>
</evidence>
<accession>A0A1S9SZ78</accession>
<evidence type="ECO:0000256" key="1">
    <source>
        <dbReference type="SAM" id="Phobius"/>
    </source>
</evidence>
<dbReference type="AlphaFoldDB" id="A0A1S9SZ78"/>
<keyword evidence="1" id="KW-0472">Membrane</keyword>
<feature type="transmembrane region" description="Helical" evidence="1">
    <location>
        <begin position="74"/>
        <end position="93"/>
    </location>
</feature>
<organism evidence="2 3">
    <name type="scientific">Bacillus mycoides</name>
    <dbReference type="NCBI Taxonomy" id="1405"/>
    <lineage>
        <taxon>Bacteria</taxon>
        <taxon>Bacillati</taxon>
        <taxon>Bacillota</taxon>
        <taxon>Bacilli</taxon>
        <taxon>Bacillales</taxon>
        <taxon>Bacillaceae</taxon>
        <taxon>Bacillus</taxon>
        <taxon>Bacillus cereus group</taxon>
    </lineage>
</organism>
<dbReference type="Proteomes" id="UP000190696">
    <property type="component" value="Unassembled WGS sequence"/>
</dbReference>
<evidence type="ECO:0000313" key="3">
    <source>
        <dbReference type="Proteomes" id="UP000190696"/>
    </source>
</evidence>
<feature type="transmembrane region" description="Helical" evidence="1">
    <location>
        <begin position="224"/>
        <end position="246"/>
    </location>
</feature>
<dbReference type="SUPFAM" id="SSF158560">
    <property type="entry name" value="BH3980-like"/>
    <property type="match status" value="1"/>
</dbReference>
<keyword evidence="1" id="KW-0812">Transmembrane</keyword>
<comment type="caution">
    <text evidence="2">The sequence shown here is derived from an EMBL/GenBank/DDBJ whole genome shotgun (WGS) entry which is preliminary data.</text>
</comment>
<dbReference type="PANTHER" id="PTHR41307:SF1">
    <property type="entry name" value="MEMBRANE PROTEIN"/>
    <property type="match status" value="1"/>
</dbReference>
<sequence>MLSTKSEQFLVELRMYLLQRGKKDEDINGIVEELEVHLIEAENKGKSVETIIGQSRKQHMKNIGKELPVDKEGLFVLIPAAILVIVAYMCFAPAIRGHFKISQNILLFGSLPLFLTLSVFAITLFKGIPRVYPSTKSSLFLVMLANFIAIGVWVGFYFWMNKQIDTDYFVATTLQNYSIAAVCILIFIMFALYTRSWITIFVAFSMSIGPILERVIPSEINKDPLYITVTIIGCVVIGICLGIYFYKKKKKS</sequence>
<dbReference type="EMBL" id="MUAI01000062">
    <property type="protein sequence ID" value="OOR03066.1"/>
    <property type="molecule type" value="Genomic_DNA"/>
</dbReference>
<dbReference type="PANTHER" id="PTHR41307">
    <property type="entry name" value="MEMBRANE PROTEIN-RELATED"/>
    <property type="match status" value="1"/>
</dbReference>
<feature type="transmembrane region" description="Helical" evidence="1">
    <location>
        <begin position="179"/>
        <end position="204"/>
    </location>
</feature>
<dbReference type="RefSeq" id="WP_078177302.1">
    <property type="nucleotide sequence ID" value="NZ_JBCMNA010000006.1"/>
</dbReference>
<name>A0A1S9SZ78_BACMY</name>
<gene>
    <name evidence="2" type="ORF">BW900_28990</name>
</gene>
<protein>
    <submittedName>
        <fullName evidence="2">NADH dehydrogenase</fullName>
    </submittedName>
</protein>
<feature type="transmembrane region" description="Helical" evidence="1">
    <location>
        <begin position="137"/>
        <end position="159"/>
    </location>
</feature>
<feature type="transmembrane region" description="Helical" evidence="1">
    <location>
        <begin position="105"/>
        <end position="125"/>
    </location>
</feature>